<evidence type="ECO:0000259" key="8">
    <source>
        <dbReference type="Pfam" id="PF16363"/>
    </source>
</evidence>
<dbReference type="InterPro" id="IPR036291">
    <property type="entry name" value="NAD(P)-bd_dom_sf"/>
</dbReference>
<evidence type="ECO:0000313" key="9">
    <source>
        <dbReference type="EMBL" id="WFF42810.1"/>
    </source>
</evidence>
<comment type="similarity">
    <text evidence="3 7">Belongs to the NAD(P)-dependent epimerase/dehydratase family. dTDP-glucose dehydratase subfamily.</text>
</comment>
<accession>A0ABY8FL77</accession>
<evidence type="ECO:0000256" key="2">
    <source>
        <dbReference type="ARBA" id="ARBA00001911"/>
    </source>
</evidence>
<dbReference type="Pfam" id="PF16363">
    <property type="entry name" value="GDP_Man_Dehyd"/>
    <property type="match status" value="1"/>
</dbReference>
<dbReference type="NCBIfam" id="TIGR01181">
    <property type="entry name" value="dTDP_gluc_dehyt"/>
    <property type="match status" value="1"/>
</dbReference>
<evidence type="ECO:0000256" key="5">
    <source>
        <dbReference type="ARBA" id="ARBA00023027"/>
    </source>
</evidence>
<dbReference type="GO" id="GO:0008460">
    <property type="term" value="F:dTDP-glucose 4,6-dehydratase activity"/>
    <property type="evidence" value="ECO:0007669"/>
    <property type="project" value="UniProtKB-EC"/>
</dbReference>
<proteinExistence type="inferred from homology"/>
<gene>
    <name evidence="9" type="primary">rfbB</name>
    <name evidence="9" type="ORF">EVC62_15635</name>
</gene>
<dbReference type="SUPFAM" id="SSF51735">
    <property type="entry name" value="NAD(P)-binding Rossmann-fold domains"/>
    <property type="match status" value="1"/>
</dbReference>
<name>A0ABY8FL77_9GAMM</name>
<dbReference type="Gene3D" id="3.90.25.10">
    <property type="entry name" value="UDP-galactose 4-epimerase, domain 1"/>
    <property type="match status" value="1"/>
</dbReference>
<dbReference type="EC" id="4.2.1.46" evidence="4 7"/>
<dbReference type="EMBL" id="CP035631">
    <property type="protein sequence ID" value="WFF42810.1"/>
    <property type="molecule type" value="Genomic_DNA"/>
</dbReference>
<dbReference type="InterPro" id="IPR016040">
    <property type="entry name" value="NAD(P)-bd_dom"/>
</dbReference>
<keyword evidence="10" id="KW-1185">Reference proteome</keyword>
<dbReference type="Proteomes" id="UP001321526">
    <property type="component" value="Chromosome"/>
</dbReference>
<protein>
    <recommendedName>
        <fullName evidence="4 7">dTDP-glucose 4,6-dehydratase</fullName>
        <ecNumber evidence="4 7">4.2.1.46</ecNumber>
    </recommendedName>
</protein>
<keyword evidence="6 7" id="KW-0456">Lyase</keyword>
<dbReference type="InterPro" id="IPR005888">
    <property type="entry name" value="dTDP_Gluc_deHydtase"/>
</dbReference>
<feature type="domain" description="NAD(P)-binding" evidence="8">
    <location>
        <begin position="5"/>
        <end position="325"/>
    </location>
</feature>
<dbReference type="CDD" id="cd05246">
    <property type="entry name" value="dTDP_GD_SDR_e"/>
    <property type="match status" value="1"/>
</dbReference>
<dbReference type="PANTHER" id="PTHR43000">
    <property type="entry name" value="DTDP-D-GLUCOSE 4,6-DEHYDRATASE-RELATED"/>
    <property type="match status" value="1"/>
</dbReference>
<comment type="cofactor">
    <cofactor evidence="2 7">
        <name>NAD(+)</name>
        <dbReference type="ChEBI" id="CHEBI:57540"/>
    </cofactor>
</comment>
<evidence type="ECO:0000256" key="3">
    <source>
        <dbReference type="ARBA" id="ARBA00008178"/>
    </source>
</evidence>
<evidence type="ECO:0000256" key="6">
    <source>
        <dbReference type="ARBA" id="ARBA00023239"/>
    </source>
</evidence>
<dbReference type="RefSeq" id="WP_110677602.1">
    <property type="nucleotide sequence ID" value="NZ_CP035631.1"/>
</dbReference>
<sequence length="354" mass="39373">MKIVVTGGAGFIGRALVQHLLTATEHSVVNIDRLGYASHPDTDLAGTHAGRYWMEPIDINDRAALEQVFERHSPDAVMHLAAETHVDRSIDDPLSFVHHNVLGTATLLEVTRSHWRGLSQARRETFRFHHVSTDEVFGDLGADHTTRFDESSPYAPSSPYSASKAGADHLVRAWHRTYGLPVIVSNCSNNYGPFQYPEKLIPLMILSALCGADLPVYGDGQQIRDWLYVDDHARALVAIATRGRVGETYNVGGDSERTNLSVVQSICELLDEWRPLAGAGASYARQIRFVKDRPGHDRRYAIDSSKLSRELGWRAQEKFENGLRATVAWYLAHPNWWSRQGVGGLDLSRLGTPA</sequence>
<dbReference type="Gene3D" id="3.40.50.720">
    <property type="entry name" value="NAD(P)-binding Rossmann-like Domain"/>
    <property type="match status" value="1"/>
</dbReference>
<organism evidence="9 10">
    <name type="scientific">Salinicola endophyticus</name>
    <dbReference type="NCBI Taxonomy" id="1949083"/>
    <lineage>
        <taxon>Bacteria</taxon>
        <taxon>Pseudomonadati</taxon>
        <taxon>Pseudomonadota</taxon>
        <taxon>Gammaproteobacteria</taxon>
        <taxon>Oceanospirillales</taxon>
        <taxon>Halomonadaceae</taxon>
        <taxon>Salinicola</taxon>
    </lineage>
</organism>
<evidence type="ECO:0000256" key="4">
    <source>
        <dbReference type="ARBA" id="ARBA00011990"/>
    </source>
</evidence>
<evidence type="ECO:0000313" key="10">
    <source>
        <dbReference type="Proteomes" id="UP001321526"/>
    </source>
</evidence>
<evidence type="ECO:0000256" key="7">
    <source>
        <dbReference type="RuleBase" id="RU004473"/>
    </source>
</evidence>
<comment type="catalytic activity">
    <reaction evidence="1 7">
        <text>dTDP-alpha-D-glucose = dTDP-4-dehydro-6-deoxy-alpha-D-glucose + H2O</text>
        <dbReference type="Rhea" id="RHEA:17221"/>
        <dbReference type="ChEBI" id="CHEBI:15377"/>
        <dbReference type="ChEBI" id="CHEBI:57477"/>
        <dbReference type="ChEBI" id="CHEBI:57649"/>
        <dbReference type="EC" id="4.2.1.46"/>
    </reaction>
</comment>
<keyword evidence="5" id="KW-0520">NAD</keyword>
<reference evidence="9 10" key="1">
    <citation type="submission" date="2019-01" db="EMBL/GenBank/DDBJ databases">
        <title>Genome sequence of Salinicola endophyticus REST5.</title>
        <authorList>
            <person name="Nascimento F.X."/>
        </authorList>
    </citation>
    <scope>NUCLEOTIDE SEQUENCE [LARGE SCALE GENOMIC DNA]</scope>
    <source>
        <strain evidence="9 10">REST5</strain>
    </source>
</reference>
<evidence type="ECO:0000256" key="1">
    <source>
        <dbReference type="ARBA" id="ARBA00001539"/>
    </source>
</evidence>